<dbReference type="AlphaFoldDB" id="A0A8H6YR27"/>
<comment type="caution">
    <text evidence="2">The sequence shown here is derived from an EMBL/GenBank/DDBJ whole genome shotgun (WGS) entry which is preliminary data.</text>
</comment>
<keyword evidence="3" id="KW-1185">Reference proteome</keyword>
<sequence>MSGKDNLLARDTGLKLWRPQETMFNPRDPGGTWDPMSGQNNLLARDAGLKPWRQQETMFNCRNLGAMLAPMTQKNNPLAKDAGLKPWRQQETMFDLRNLGATLAPMARKNNPHARDGGLKLWRPQETRFNRREPHWVEAMIKASESDATAKMNKKQDKNVHDKENCRPLSETDPPQRQLRSALEQVHCTLPAPPPKRKSRWDVYVKAPKTSERQDSSSTPSTATTTIRKDNALHLGKASANSNSVLRPTSRQPASQTPHQSIPSAPTVSRRETTSEREPLRSINTGATASLAFPPLDHDEPRMRAGTCTPMEISPP</sequence>
<proteinExistence type="predicted"/>
<feature type="compositionally biased region" description="Low complexity" evidence="1">
    <location>
        <begin position="216"/>
        <end position="226"/>
    </location>
</feature>
<feature type="region of interest" description="Disordered" evidence="1">
    <location>
        <begin position="144"/>
        <end position="178"/>
    </location>
</feature>
<accession>A0A8H6YR27</accession>
<organism evidence="2 3">
    <name type="scientific">Mycena sanguinolenta</name>
    <dbReference type="NCBI Taxonomy" id="230812"/>
    <lineage>
        <taxon>Eukaryota</taxon>
        <taxon>Fungi</taxon>
        <taxon>Dikarya</taxon>
        <taxon>Basidiomycota</taxon>
        <taxon>Agaricomycotina</taxon>
        <taxon>Agaricomycetes</taxon>
        <taxon>Agaricomycetidae</taxon>
        <taxon>Agaricales</taxon>
        <taxon>Marasmiineae</taxon>
        <taxon>Mycenaceae</taxon>
        <taxon>Mycena</taxon>
    </lineage>
</organism>
<name>A0A8H6YR27_9AGAR</name>
<gene>
    <name evidence="2" type="ORF">MSAN_01017100</name>
</gene>
<reference evidence="2" key="1">
    <citation type="submission" date="2020-05" db="EMBL/GenBank/DDBJ databases">
        <title>Mycena genomes resolve the evolution of fungal bioluminescence.</title>
        <authorList>
            <person name="Tsai I.J."/>
        </authorList>
    </citation>
    <scope>NUCLEOTIDE SEQUENCE</scope>
    <source>
        <strain evidence="2">160909Yilan</strain>
    </source>
</reference>
<evidence type="ECO:0000313" key="3">
    <source>
        <dbReference type="Proteomes" id="UP000623467"/>
    </source>
</evidence>
<feature type="region of interest" description="Disordered" evidence="1">
    <location>
        <begin position="207"/>
        <end position="316"/>
    </location>
</feature>
<feature type="compositionally biased region" description="Basic and acidic residues" evidence="1">
    <location>
        <begin position="154"/>
        <end position="166"/>
    </location>
</feature>
<protein>
    <submittedName>
        <fullName evidence="2">Uncharacterized protein</fullName>
    </submittedName>
</protein>
<dbReference type="Proteomes" id="UP000623467">
    <property type="component" value="Unassembled WGS sequence"/>
</dbReference>
<feature type="compositionally biased region" description="Polar residues" evidence="1">
    <location>
        <begin position="239"/>
        <end position="267"/>
    </location>
</feature>
<evidence type="ECO:0000256" key="1">
    <source>
        <dbReference type="SAM" id="MobiDB-lite"/>
    </source>
</evidence>
<dbReference type="EMBL" id="JACAZH010000007">
    <property type="protein sequence ID" value="KAF7363602.1"/>
    <property type="molecule type" value="Genomic_DNA"/>
</dbReference>
<feature type="compositionally biased region" description="Basic and acidic residues" evidence="1">
    <location>
        <begin position="269"/>
        <end position="280"/>
    </location>
</feature>
<dbReference type="OrthoDB" id="416741at2759"/>
<evidence type="ECO:0000313" key="2">
    <source>
        <dbReference type="EMBL" id="KAF7363602.1"/>
    </source>
</evidence>